<name>A0ABS9BM93_9BACT</name>
<feature type="domain" description="DUF5777" evidence="2">
    <location>
        <begin position="41"/>
        <end position="283"/>
    </location>
</feature>
<dbReference type="RefSeq" id="WP_234867418.1">
    <property type="nucleotide sequence ID" value="NZ_JAKEVY010000004.1"/>
</dbReference>
<gene>
    <name evidence="3" type="ORF">L0U88_16925</name>
</gene>
<organism evidence="3 4">
    <name type="scientific">Flavihumibacter fluminis</name>
    <dbReference type="NCBI Taxonomy" id="2909236"/>
    <lineage>
        <taxon>Bacteria</taxon>
        <taxon>Pseudomonadati</taxon>
        <taxon>Bacteroidota</taxon>
        <taxon>Chitinophagia</taxon>
        <taxon>Chitinophagales</taxon>
        <taxon>Chitinophagaceae</taxon>
        <taxon>Flavihumibacter</taxon>
    </lineage>
</organism>
<protein>
    <submittedName>
        <fullName evidence="3">DUF5777 family beta-barrel protein</fullName>
    </submittedName>
</protein>
<sequence length="283" mass="31354">MKKLCLLFLICGGSVYAQEPSVDSLLESGPGSASPKITGTFHSTRVIHAQSVEMLDKGALDVRILHRFGKLSDGVKELFGLDQASMRMSFDYGLSNWLTVGVGRSTYRKEYDGLVKIRIIQQSKSAPISLVGVAGVMIRTADESSSTGYKPSTGDRTSFYAQLIAGRKFSSGFSAQLSATLLHMNYVPDESWQNTNLAIGIGLRQKLSKRFAITFDHQVVLTQLPDEYYFPLGIGFDIETGGHVFQLHFSNAIGMNERAFLVETTDRFFKGEIRFGFNLSRMF</sequence>
<reference evidence="3 4" key="1">
    <citation type="submission" date="2022-01" db="EMBL/GenBank/DDBJ databases">
        <title>Flavihumibacter sp. nov., isolated from sediment of a river.</title>
        <authorList>
            <person name="Liu H."/>
        </authorList>
    </citation>
    <scope>NUCLEOTIDE SEQUENCE [LARGE SCALE GENOMIC DNA]</scope>
    <source>
        <strain evidence="3 4">RY-1</strain>
    </source>
</reference>
<evidence type="ECO:0000313" key="3">
    <source>
        <dbReference type="EMBL" id="MCF1716329.1"/>
    </source>
</evidence>
<proteinExistence type="predicted"/>
<evidence type="ECO:0000313" key="4">
    <source>
        <dbReference type="Proteomes" id="UP001200145"/>
    </source>
</evidence>
<feature type="signal peptide" evidence="1">
    <location>
        <begin position="1"/>
        <end position="17"/>
    </location>
</feature>
<accession>A0ABS9BM93</accession>
<evidence type="ECO:0000259" key="2">
    <source>
        <dbReference type="Pfam" id="PF19089"/>
    </source>
</evidence>
<dbReference type="Proteomes" id="UP001200145">
    <property type="component" value="Unassembled WGS sequence"/>
</dbReference>
<dbReference type="InterPro" id="IPR045916">
    <property type="entry name" value="DUF5777"/>
</dbReference>
<keyword evidence="1" id="KW-0732">Signal</keyword>
<comment type="caution">
    <text evidence="3">The sequence shown here is derived from an EMBL/GenBank/DDBJ whole genome shotgun (WGS) entry which is preliminary data.</text>
</comment>
<evidence type="ECO:0000256" key="1">
    <source>
        <dbReference type="SAM" id="SignalP"/>
    </source>
</evidence>
<keyword evidence="4" id="KW-1185">Reference proteome</keyword>
<feature type="chain" id="PRO_5046859922" evidence="1">
    <location>
        <begin position="18"/>
        <end position="283"/>
    </location>
</feature>
<dbReference type="EMBL" id="JAKEVY010000004">
    <property type="protein sequence ID" value="MCF1716329.1"/>
    <property type="molecule type" value="Genomic_DNA"/>
</dbReference>
<dbReference type="Pfam" id="PF19089">
    <property type="entry name" value="DUF5777"/>
    <property type="match status" value="1"/>
</dbReference>